<feature type="signal peptide" evidence="2">
    <location>
        <begin position="1"/>
        <end position="22"/>
    </location>
</feature>
<keyword evidence="4" id="KW-1185">Reference proteome</keyword>
<proteinExistence type="predicted"/>
<sequence length="216" mass="21929">MRFNILSLGLVATVFMSASISAIPVGDTLGGLGDDVGGTVSDAVDVGGTVSGDVDAADQATGGIVKRGRYHRNDEVVDGVEGRATGGAGGALAGGAENAAGDATDAVKDSAGGLRKRGHHHRRVGRGGRGGVVQDAVQNVGDTVDNVLGDLTTGGVRDTAGKRKRSVVGEADEEEADEEEPEEEVDENEEETDEEEADELGDAAPAVCTPNIHINK</sequence>
<feature type="chain" id="PRO_5004497816" evidence="2">
    <location>
        <begin position="23"/>
        <end position="216"/>
    </location>
</feature>
<dbReference type="InParanoid" id="S2JVK2"/>
<name>S2JVK2_MUCC1</name>
<evidence type="ECO:0000313" key="4">
    <source>
        <dbReference type="Proteomes" id="UP000014254"/>
    </source>
</evidence>
<dbReference type="STRING" id="1220926.S2JVK2"/>
<feature type="region of interest" description="Disordered" evidence="1">
    <location>
        <begin position="153"/>
        <end position="216"/>
    </location>
</feature>
<gene>
    <name evidence="3" type="ORF">HMPREF1544_00745</name>
</gene>
<evidence type="ECO:0000256" key="1">
    <source>
        <dbReference type="SAM" id="MobiDB-lite"/>
    </source>
</evidence>
<dbReference type="VEuPathDB" id="FungiDB:HMPREF1544_00745"/>
<protein>
    <submittedName>
        <fullName evidence="3">Uncharacterized protein</fullName>
    </submittedName>
</protein>
<organism evidence="3 4">
    <name type="scientific">Mucor circinelloides f. circinelloides (strain 1006PhL)</name>
    <name type="common">Mucormycosis agent</name>
    <name type="synonym">Calyptromyces circinelloides</name>
    <dbReference type="NCBI Taxonomy" id="1220926"/>
    <lineage>
        <taxon>Eukaryota</taxon>
        <taxon>Fungi</taxon>
        <taxon>Fungi incertae sedis</taxon>
        <taxon>Mucoromycota</taxon>
        <taxon>Mucoromycotina</taxon>
        <taxon>Mucoromycetes</taxon>
        <taxon>Mucorales</taxon>
        <taxon>Mucorineae</taxon>
        <taxon>Mucoraceae</taxon>
        <taxon>Mucor</taxon>
    </lineage>
</organism>
<dbReference type="AlphaFoldDB" id="S2JVK2"/>
<accession>S2JVK2</accession>
<feature type="compositionally biased region" description="Acidic residues" evidence="1">
    <location>
        <begin position="170"/>
        <end position="201"/>
    </location>
</feature>
<keyword evidence="2" id="KW-0732">Signal</keyword>
<evidence type="ECO:0000313" key="3">
    <source>
        <dbReference type="EMBL" id="EPB92447.1"/>
    </source>
</evidence>
<dbReference type="EMBL" id="KE123900">
    <property type="protein sequence ID" value="EPB92447.1"/>
    <property type="molecule type" value="Genomic_DNA"/>
</dbReference>
<feature type="region of interest" description="Disordered" evidence="1">
    <location>
        <begin position="110"/>
        <end position="130"/>
    </location>
</feature>
<evidence type="ECO:0000256" key="2">
    <source>
        <dbReference type="SAM" id="SignalP"/>
    </source>
</evidence>
<feature type="compositionally biased region" description="Basic residues" evidence="1">
    <location>
        <begin position="114"/>
        <end position="126"/>
    </location>
</feature>
<reference evidence="4" key="1">
    <citation type="submission" date="2013-05" db="EMBL/GenBank/DDBJ databases">
        <title>The Genome sequence of Mucor circinelloides f. circinelloides 1006PhL.</title>
        <authorList>
            <consortium name="The Broad Institute Genomics Platform"/>
            <person name="Cuomo C."/>
            <person name="Earl A."/>
            <person name="Findley K."/>
            <person name="Lee S.C."/>
            <person name="Walker B."/>
            <person name="Young S."/>
            <person name="Zeng Q."/>
            <person name="Gargeya S."/>
            <person name="Fitzgerald M."/>
            <person name="Haas B."/>
            <person name="Abouelleil A."/>
            <person name="Allen A.W."/>
            <person name="Alvarado L."/>
            <person name="Arachchi H.M."/>
            <person name="Berlin A.M."/>
            <person name="Chapman S.B."/>
            <person name="Gainer-Dewar J."/>
            <person name="Goldberg J."/>
            <person name="Griggs A."/>
            <person name="Gujja S."/>
            <person name="Hansen M."/>
            <person name="Howarth C."/>
            <person name="Imamovic A."/>
            <person name="Ireland A."/>
            <person name="Larimer J."/>
            <person name="McCowan C."/>
            <person name="Murphy C."/>
            <person name="Pearson M."/>
            <person name="Poon T.W."/>
            <person name="Priest M."/>
            <person name="Roberts A."/>
            <person name="Saif S."/>
            <person name="Shea T."/>
            <person name="Sisk P."/>
            <person name="Sykes S."/>
            <person name="Wortman J."/>
            <person name="Nusbaum C."/>
            <person name="Birren B."/>
        </authorList>
    </citation>
    <scope>NUCLEOTIDE SEQUENCE [LARGE SCALE GENOMIC DNA]</scope>
    <source>
        <strain evidence="4">1006PhL</strain>
    </source>
</reference>
<dbReference type="Proteomes" id="UP000014254">
    <property type="component" value="Unassembled WGS sequence"/>
</dbReference>